<dbReference type="PANTHER" id="PTHR46641:SF25">
    <property type="entry name" value="CNMAMIDE RECEPTOR-RELATED"/>
    <property type="match status" value="1"/>
</dbReference>
<evidence type="ECO:0000259" key="7">
    <source>
        <dbReference type="PROSITE" id="PS50262"/>
    </source>
</evidence>
<dbReference type="AlphaFoldDB" id="A0A8B6FG88"/>
<dbReference type="InterPro" id="IPR000276">
    <property type="entry name" value="GPCR_Rhodpsn"/>
</dbReference>
<feature type="transmembrane region" description="Helical" evidence="6">
    <location>
        <begin position="182"/>
        <end position="200"/>
    </location>
</feature>
<evidence type="ECO:0000256" key="6">
    <source>
        <dbReference type="SAM" id="Phobius"/>
    </source>
</evidence>
<feature type="transmembrane region" description="Helical" evidence="6">
    <location>
        <begin position="91"/>
        <end position="113"/>
    </location>
</feature>
<evidence type="ECO:0000313" key="8">
    <source>
        <dbReference type="EMBL" id="VDI49712.1"/>
    </source>
</evidence>
<dbReference type="InterPro" id="IPR017452">
    <property type="entry name" value="GPCR_Rhodpsn_7TM"/>
</dbReference>
<dbReference type="PROSITE" id="PS00237">
    <property type="entry name" value="G_PROTEIN_RECEP_F1_1"/>
    <property type="match status" value="1"/>
</dbReference>
<sequence length="386" mass="44539">MLLSFQGNDTQIDPCSKFNSTNSTNSTQVPCNDDNFLLSFGTLNNSTEISHVGLVFFTYLTPIIFIVGIVGNVLSLMVFVTKNMRKLSASVYLAALSTADLLALIFFVLIEWVKRGLREEFRSNIAEFLDVNGICQLTMFLSYASRFLSTWLVASFTLERYIGICHPLKRRDICDINSSKKIVAILVLISICISSIRPWLNEVRHIGPDRTPWCLPKTDLVTITFIYDCVFAVCITFLPFLVITTLNILIIRTLIKRNRRHRKCNFITEESIIRFEFTVILITISICFIAFNSPYAVVWFKQFHQTRTKTFSSGSKVDTLQNILFFTKTTYFLNYCINFFLYSVTGAYFRKELKAMFTYRRKVKENYQRCSVQNSHHSSTTPNSWI</sequence>
<evidence type="ECO:0000313" key="9">
    <source>
        <dbReference type="Proteomes" id="UP000596742"/>
    </source>
</evidence>
<dbReference type="Pfam" id="PF00001">
    <property type="entry name" value="7tm_1"/>
    <property type="match status" value="1"/>
</dbReference>
<evidence type="ECO:0000256" key="4">
    <source>
        <dbReference type="ARBA" id="ARBA00023136"/>
    </source>
</evidence>
<dbReference type="InterPro" id="IPR052954">
    <property type="entry name" value="GPCR-Ligand_Int"/>
</dbReference>
<dbReference type="GO" id="GO:0004930">
    <property type="term" value="F:G protein-coupled receptor activity"/>
    <property type="evidence" value="ECO:0007669"/>
    <property type="project" value="UniProtKB-KW"/>
</dbReference>
<keyword evidence="9" id="KW-1185">Reference proteome</keyword>
<dbReference type="PRINTS" id="PR00237">
    <property type="entry name" value="GPCRRHODOPSN"/>
</dbReference>
<accession>A0A8B6FG88</accession>
<keyword evidence="2 5" id="KW-0812">Transmembrane</keyword>
<dbReference type="PANTHER" id="PTHR46641">
    <property type="entry name" value="FMRFAMIDE RECEPTOR-RELATED"/>
    <property type="match status" value="1"/>
</dbReference>
<feature type="transmembrane region" description="Helical" evidence="6">
    <location>
        <begin position="220"/>
        <end position="251"/>
    </location>
</feature>
<feature type="transmembrane region" description="Helical" evidence="6">
    <location>
        <begin position="331"/>
        <end position="349"/>
    </location>
</feature>
<feature type="transmembrane region" description="Helical" evidence="6">
    <location>
        <begin position="56"/>
        <end position="79"/>
    </location>
</feature>
<keyword evidence="5" id="KW-0807">Transducer</keyword>
<comment type="caution">
    <text evidence="8">The sequence shown here is derived from an EMBL/GenBank/DDBJ whole genome shotgun (WGS) entry which is preliminary data.</text>
</comment>
<dbReference type="Proteomes" id="UP000596742">
    <property type="component" value="Unassembled WGS sequence"/>
</dbReference>
<proteinExistence type="inferred from homology"/>
<evidence type="ECO:0000256" key="5">
    <source>
        <dbReference type="RuleBase" id="RU000688"/>
    </source>
</evidence>
<keyword evidence="5" id="KW-0297">G-protein coupled receptor</keyword>
<comment type="subcellular location">
    <subcellularLocation>
        <location evidence="1">Membrane</location>
    </subcellularLocation>
</comment>
<evidence type="ECO:0000256" key="2">
    <source>
        <dbReference type="ARBA" id="ARBA00022692"/>
    </source>
</evidence>
<feature type="domain" description="G-protein coupled receptors family 1 profile" evidence="7">
    <location>
        <begin position="71"/>
        <end position="342"/>
    </location>
</feature>
<dbReference type="Gene3D" id="1.20.1070.10">
    <property type="entry name" value="Rhodopsin 7-helix transmembrane proteins"/>
    <property type="match status" value="1"/>
</dbReference>
<gene>
    <name evidence="8" type="ORF">MGAL_10B019627</name>
</gene>
<organism evidence="8 9">
    <name type="scientific">Mytilus galloprovincialis</name>
    <name type="common">Mediterranean mussel</name>
    <dbReference type="NCBI Taxonomy" id="29158"/>
    <lineage>
        <taxon>Eukaryota</taxon>
        <taxon>Metazoa</taxon>
        <taxon>Spiralia</taxon>
        <taxon>Lophotrochozoa</taxon>
        <taxon>Mollusca</taxon>
        <taxon>Bivalvia</taxon>
        <taxon>Autobranchia</taxon>
        <taxon>Pteriomorphia</taxon>
        <taxon>Mytilida</taxon>
        <taxon>Mytiloidea</taxon>
        <taxon>Mytilidae</taxon>
        <taxon>Mytilinae</taxon>
        <taxon>Mytilus</taxon>
    </lineage>
</organism>
<dbReference type="PROSITE" id="PS50262">
    <property type="entry name" value="G_PROTEIN_RECEP_F1_2"/>
    <property type="match status" value="1"/>
</dbReference>
<feature type="transmembrane region" description="Helical" evidence="6">
    <location>
        <begin position="143"/>
        <end position="162"/>
    </location>
</feature>
<evidence type="ECO:0000256" key="1">
    <source>
        <dbReference type="ARBA" id="ARBA00004370"/>
    </source>
</evidence>
<protein>
    <recommendedName>
        <fullName evidence="7">G-protein coupled receptors family 1 profile domain-containing protein</fullName>
    </recommendedName>
</protein>
<comment type="similarity">
    <text evidence="5">Belongs to the G-protein coupled receptor 1 family.</text>
</comment>
<dbReference type="SUPFAM" id="SSF81321">
    <property type="entry name" value="Family A G protein-coupled receptor-like"/>
    <property type="match status" value="1"/>
</dbReference>
<keyword evidence="3 6" id="KW-1133">Transmembrane helix</keyword>
<feature type="transmembrane region" description="Helical" evidence="6">
    <location>
        <begin position="272"/>
        <end position="291"/>
    </location>
</feature>
<evidence type="ECO:0000256" key="3">
    <source>
        <dbReference type="ARBA" id="ARBA00022989"/>
    </source>
</evidence>
<keyword evidence="5" id="KW-0675">Receptor</keyword>
<dbReference type="OrthoDB" id="9990906at2759"/>
<dbReference type="EMBL" id="UYJE01006866">
    <property type="protein sequence ID" value="VDI49712.1"/>
    <property type="molecule type" value="Genomic_DNA"/>
</dbReference>
<reference evidence="8" key="1">
    <citation type="submission" date="2018-11" db="EMBL/GenBank/DDBJ databases">
        <authorList>
            <person name="Alioto T."/>
            <person name="Alioto T."/>
        </authorList>
    </citation>
    <scope>NUCLEOTIDE SEQUENCE</scope>
</reference>
<name>A0A8B6FG88_MYTGA</name>
<keyword evidence="4 6" id="KW-0472">Membrane</keyword>
<dbReference type="GO" id="GO:0016020">
    <property type="term" value="C:membrane"/>
    <property type="evidence" value="ECO:0007669"/>
    <property type="project" value="UniProtKB-SubCell"/>
</dbReference>
<dbReference type="CDD" id="cd14978">
    <property type="entry name" value="7tmA_FMRFamide_R-like"/>
    <property type="match status" value="1"/>
</dbReference>